<dbReference type="InterPro" id="IPR025521">
    <property type="entry name" value="Neprosin_propep"/>
</dbReference>
<dbReference type="Proteomes" id="UP001206925">
    <property type="component" value="Unassembled WGS sequence"/>
</dbReference>
<proteinExistence type="predicted"/>
<gene>
    <name evidence="2" type="ORF">M8C21_015450</name>
</gene>
<protein>
    <recommendedName>
        <fullName evidence="1">Neprosin PEP catalytic domain-containing protein</fullName>
    </recommendedName>
</protein>
<dbReference type="Pfam" id="PF14365">
    <property type="entry name" value="Neprosin_AP"/>
    <property type="match status" value="1"/>
</dbReference>
<keyword evidence="3" id="KW-1185">Reference proteome</keyword>
<evidence type="ECO:0000313" key="3">
    <source>
        <dbReference type="Proteomes" id="UP001206925"/>
    </source>
</evidence>
<reference evidence="2" key="1">
    <citation type="submission" date="2022-06" db="EMBL/GenBank/DDBJ databases">
        <title>Uncovering the hologenomic basis of an extraordinary plant invasion.</title>
        <authorList>
            <person name="Bieker V.C."/>
            <person name="Martin M.D."/>
            <person name="Gilbert T."/>
            <person name="Hodgins K."/>
            <person name="Battlay P."/>
            <person name="Petersen B."/>
            <person name="Wilson J."/>
        </authorList>
    </citation>
    <scope>NUCLEOTIDE SEQUENCE</scope>
    <source>
        <strain evidence="2">AA19_3_7</strain>
        <tissue evidence="2">Leaf</tissue>
    </source>
</reference>
<evidence type="ECO:0000313" key="2">
    <source>
        <dbReference type="EMBL" id="KAI7724589.1"/>
    </source>
</evidence>
<comment type="caution">
    <text evidence="2">The sequence shown here is derived from an EMBL/GenBank/DDBJ whole genome shotgun (WGS) entry which is preliminary data.</text>
</comment>
<dbReference type="AlphaFoldDB" id="A0AAD5BKG9"/>
<name>A0AAD5BKG9_AMBAR</name>
<dbReference type="InterPro" id="IPR004314">
    <property type="entry name" value="Neprosin"/>
</dbReference>
<dbReference type="PANTHER" id="PTHR31589:SF220">
    <property type="entry name" value="NEPROSIN DOMAIN-CONTAINING PROTEIN"/>
    <property type="match status" value="1"/>
</dbReference>
<dbReference type="PANTHER" id="PTHR31589">
    <property type="entry name" value="PROTEIN, PUTATIVE (DUF239)-RELATED-RELATED"/>
    <property type="match status" value="1"/>
</dbReference>
<sequence>MKPDYHPNWINIDENKMSRGASSSLTQLWHSNGECPKGTIPIRRTTKEDVLNSVKIYRKKNFPKQQHASAYTNGQLYGTKATLNVWNPKVQKSNEYSSAQIWIVGGSFDSDLNTIEAGWHINFFPRINNPQERVYPGLYGDNNTRFFIHWTSDGYKKTGCYNIKCSGFIQTNNRIVLGGSISPLSQFGGGQYEFTLAIWKDLESGDWWLQWGSGLVVGYWPSSLFSYLSENAWMIQWGGEVVNLGSHGHHTTTQMGSGHFPLQGSGKASYIRYIEILDESSNSRTPNDLNTVVDQNSCYDVLTYISGDKNSYLFYGGPGRNKNCP</sequence>
<dbReference type="PROSITE" id="PS52045">
    <property type="entry name" value="NEPROSIN_PEP_CD"/>
    <property type="match status" value="1"/>
</dbReference>
<dbReference type="InterPro" id="IPR053168">
    <property type="entry name" value="Glutamic_endopeptidase"/>
</dbReference>
<accession>A0AAD5BKG9</accession>
<dbReference type="EMBL" id="JAMZMK010012184">
    <property type="protein sequence ID" value="KAI7724589.1"/>
    <property type="molecule type" value="Genomic_DNA"/>
</dbReference>
<organism evidence="2 3">
    <name type="scientific">Ambrosia artemisiifolia</name>
    <name type="common">Common ragweed</name>
    <dbReference type="NCBI Taxonomy" id="4212"/>
    <lineage>
        <taxon>Eukaryota</taxon>
        <taxon>Viridiplantae</taxon>
        <taxon>Streptophyta</taxon>
        <taxon>Embryophyta</taxon>
        <taxon>Tracheophyta</taxon>
        <taxon>Spermatophyta</taxon>
        <taxon>Magnoliopsida</taxon>
        <taxon>eudicotyledons</taxon>
        <taxon>Gunneridae</taxon>
        <taxon>Pentapetalae</taxon>
        <taxon>asterids</taxon>
        <taxon>campanulids</taxon>
        <taxon>Asterales</taxon>
        <taxon>Asteraceae</taxon>
        <taxon>Asteroideae</taxon>
        <taxon>Heliantheae alliance</taxon>
        <taxon>Heliantheae</taxon>
        <taxon>Ambrosia</taxon>
    </lineage>
</organism>
<dbReference type="Pfam" id="PF03080">
    <property type="entry name" value="Neprosin"/>
    <property type="match status" value="1"/>
</dbReference>
<evidence type="ECO:0000259" key="1">
    <source>
        <dbReference type="PROSITE" id="PS52045"/>
    </source>
</evidence>
<dbReference type="Gene3D" id="3.90.1320.10">
    <property type="entry name" value="Outer-capsid protein sigma 3, large lobe"/>
    <property type="match status" value="1"/>
</dbReference>
<feature type="domain" description="Neprosin PEP catalytic" evidence="1">
    <location>
        <begin position="55"/>
        <end position="325"/>
    </location>
</feature>